<protein>
    <submittedName>
        <fullName evidence="1">Type IX secretion system PorP/SprF family membrane protein</fullName>
    </submittedName>
</protein>
<dbReference type="InterPro" id="IPR019861">
    <property type="entry name" value="PorP/SprF_Bacteroidetes"/>
</dbReference>
<evidence type="ECO:0000313" key="1">
    <source>
        <dbReference type="EMBL" id="RKD88449.1"/>
    </source>
</evidence>
<sequence length="320" mass="36181">MYILSFLLPFCAVNAQDAEYSQFYANPVYLNPGFTGTSEQGRVAVNYRNQWPEQGSTYVNYSVSFDTYMKKLGGGIGAQIHNNRELNGVVEATNFSLFYSHHVKVNPRFFVDLGLQAGFTYKKLDYRNLIFPDMINQLTGERYVGSETVQETASIAYPDFGVGFIGQYDSFYGGVSINHLTQPSESVFIGDNRGKLPLKVTVHMGAKSYRWHRGLLSRRFTLSPNVIYQRQGAFSQLNMGLYLLEKSISGGLWYRQTSGIQPESMIVMLGVMRPKFKFGYSYDFSLSKLSNYSNSAHEISLIFFVGDKHSDRDALLIPSL</sequence>
<dbReference type="NCBIfam" id="TIGR03519">
    <property type="entry name" value="T9SS_PorP_fam"/>
    <property type="match status" value="1"/>
</dbReference>
<dbReference type="AlphaFoldDB" id="A0A419VZ66"/>
<organism evidence="1 2">
    <name type="scientific">Mangrovibacterium diazotrophicum</name>
    <dbReference type="NCBI Taxonomy" id="1261403"/>
    <lineage>
        <taxon>Bacteria</taxon>
        <taxon>Pseudomonadati</taxon>
        <taxon>Bacteroidota</taxon>
        <taxon>Bacteroidia</taxon>
        <taxon>Marinilabiliales</taxon>
        <taxon>Prolixibacteraceae</taxon>
        <taxon>Mangrovibacterium</taxon>
    </lineage>
</organism>
<reference evidence="1 2" key="1">
    <citation type="submission" date="2018-09" db="EMBL/GenBank/DDBJ databases">
        <title>Genomic Encyclopedia of Archaeal and Bacterial Type Strains, Phase II (KMG-II): from individual species to whole genera.</title>
        <authorList>
            <person name="Goeker M."/>
        </authorList>
    </citation>
    <scope>NUCLEOTIDE SEQUENCE [LARGE SCALE GENOMIC DNA]</scope>
    <source>
        <strain evidence="1 2">DSM 27148</strain>
    </source>
</reference>
<accession>A0A419VZ66</accession>
<dbReference type="Proteomes" id="UP000283387">
    <property type="component" value="Unassembled WGS sequence"/>
</dbReference>
<dbReference type="EMBL" id="RAPN01000002">
    <property type="protein sequence ID" value="RKD88449.1"/>
    <property type="molecule type" value="Genomic_DNA"/>
</dbReference>
<gene>
    <name evidence="1" type="ORF">BC643_3598</name>
</gene>
<keyword evidence="2" id="KW-1185">Reference proteome</keyword>
<dbReference type="Pfam" id="PF11751">
    <property type="entry name" value="PorP_SprF"/>
    <property type="match status" value="1"/>
</dbReference>
<evidence type="ECO:0000313" key="2">
    <source>
        <dbReference type="Proteomes" id="UP000283387"/>
    </source>
</evidence>
<comment type="caution">
    <text evidence="1">The sequence shown here is derived from an EMBL/GenBank/DDBJ whole genome shotgun (WGS) entry which is preliminary data.</text>
</comment>
<proteinExistence type="predicted"/>
<name>A0A419VZ66_9BACT</name>